<gene>
    <name evidence="2" type="ORF">SK571_35970</name>
</gene>
<dbReference type="EMBL" id="JAXAVV010000023">
    <property type="protein sequence ID" value="MDX8054797.1"/>
    <property type="molecule type" value="Genomic_DNA"/>
</dbReference>
<reference evidence="2 3" key="2">
    <citation type="submission" date="2023-11" db="EMBL/GenBank/DDBJ databases">
        <authorList>
            <person name="Lara A.C."/>
            <person name="Chronakova A."/>
        </authorList>
    </citation>
    <scope>NUCLEOTIDE SEQUENCE [LARGE SCALE GENOMIC DNA]</scope>
    <source>
        <strain evidence="2 3">BCCO 10_0798</strain>
    </source>
</reference>
<evidence type="ECO:0000256" key="1">
    <source>
        <dbReference type="SAM" id="MobiDB-lite"/>
    </source>
</evidence>
<evidence type="ECO:0000313" key="3">
    <source>
        <dbReference type="Proteomes" id="UP001271792"/>
    </source>
</evidence>
<dbReference type="RefSeq" id="WP_319988565.1">
    <property type="nucleotide sequence ID" value="NZ_JAXAVV010000023.1"/>
</dbReference>
<evidence type="ECO:0000313" key="2">
    <source>
        <dbReference type="EMBL" id="MDX8054797.1"/>
    </source>
</evidence>
<feature type="region of interest" description="Disordered" evidence="1">
    <location>
        <begin position="650"/>
        <end position="669"/>
    </location>
</feature>
<dbReference type="Proteomes" id="UP001271792">
    <property type="component" value="Unassembled WGS sequence"/>
</dbReference>
<name>A0ABU4U2W6_9PSEU</name>
<reference evidence="2 3" key="1">
    <citation type="submission" date="2023-11" db="EMBL/GenBank/DDBJ databases">
        <title>Lentzea sokolovensis, sp. nov., Lentzea kristufkii, sp. nov., and Lentzea miocenensis, sp. nov., rare actinobacteria from Sokolov Coal Basin, Miocene lacustrine sediment, Czech Republic.</title>
        <authorList>
            <person name="Lara A."/>
            <person name="Kotroba L."/>
            <person name="Nouioui I."/>
            <person name="Neumann-Schaal M."/>
            <person name="Mast Y."/>
            <person name="Chronakova A."/>
        </authorList>
    </citation>
    <scope>NUCLEOTIDE SEQUENCE [LARGE SCALE GENOMIC DNA]</scope>
    <source>
        <strain evidence="2 3">BCCO 10_0798</strain>
    </source>
</reference>
<keyword evidence="3" id="KW-1185">Reference proteome</keyword>
<sequence length="685" mass="73761">MRAANGSASAELRMTLSGADGKTAAQLYSPYAPHSTSDITRPRQSVTHGWGVAGEALPSFRGMVRDRSATSATGVVDLSALDGAERLRDAARLPAAVSANTTPIASGVWVVDHLLRNAGIHTSPPPRRGCILYASMHGGLAPNIGFYRDHVLNLLDWRRDLAPWEIAPLPGWGQYTARWDPRTRTTVPGEPLLAEFWVDNTNLGSVGATVRLNLFFQADAQTNNVRFSVDFAGDSVTLGTDGTSVTQTLGRLRTKGRWHCGVYWAFQTGGIPRGRFFLSGPNAPAPFLTIDMGNFPTMPATQLNYVELVAGLPVEAVQVSIMDTFINTKADWEPPWQRGAVLDHVGSQLNAIPPVQGSAWEVITAVARAEQATAEFDEFGIFRWRSNSRFTSPGTPVATVTSAREVASLRVSEAIDSVRNVIDVPYSVYTAGASSTRFTETEPKWVPAFGTLVLRYDYDSSEYDSPPPIVYVNNVPANTSRVRFSHQSNGLGGVHGAVESTTERDGDQLIITFRNRTGNDLFLTTNTGTPSVSIAAIKLASGSPQRFSIRRTDQTSRDRYGSQVYIVPATPWLQTSSAAGRVADYLLAVAASPLPILGDVEILPDPRLQLGDLVRVVDDVGAALSTPAWIVGNKTSGDHTGRVRQVLTLRATTSPGPPADAGLTPDLPLSPDARAQLQREGIQVP</sequence>
<comment type="caution">
    <text evidence="2">The sequence shown here is derived from an EMBL/GenBank/DDBJ whole genome shotgun (WGS) entry which is preliminary data.</text>
</comment>
<proteinExistence type="predicted"/>
<organism evidence="2 3">
    <name type="scientific">Lentzea kristufekii</name>
    <dbReference type="NCBI Taxonomy" id="3095430"/>
    <lineage>
        <taxon>Bacteria</taxon>
        <taxon>Bacillati</taxon>
        <taxon>Actinomycetota</taxon>
        <taxon>Actinomycetes</taxon>
        <taxon>Pseudonocardiales</taxon>
        <taxon>Pseudonocardiaceae</taxon>
        <taxon>Lentzea</taxon>
    </lineage>
</organism>
<protein>
    <recommendedName>
        <fullName evidence="4">Minor tail protein</fullName>
    </recommendedName>
</protein>
<accession>A0ABU4U2W6</accession>
<evidence type="ECO:0008006" key="4">
    <source>
        <dbReference type="Google" id="ProtNLM"/>
    </source>
</evidence>